<evidence type="ECO:0000256" key="5">
    <source>
        <dbReference type="ARBA" id="ARBA00022989"/>
    </source>
</evidence>
<evidence type="ECO:0000256" key="7">
    <source>
        <dbReference type="ARBA" id="ARBA00023265"/>
    </source>
</evidence>
<gene>
    <name evidence="9" type="ORF">GQ55_7G154600</name>
</gene>
<keyword evidence="6 8" id="KW-0472">Membrane</keyword>
<keyword evidence="7" id="KW-0568">Pathogenesis-related protein</keyword>
<evidence type="ECO:0000256" key="4">
    <source>
        <dbReference type="ARBA" id="ARBA00022821"/>
    </source>
</evidence>
<proteinExistence type="inferred from homology"/>
<dbReference type="InterPro" id="IPR004326">
    <property type="entry name" value="Mlo"/>
</dbReference>
<comment type="subcellular location">
    <subcellularLocation>
        <location evidence="1">Membrane</location>
        <topology evidence="1">Multi-pass membrane protein</topology>
    </subcellularLocation>
</comment>
<evidence type="ECO:0000256" key="8">
    <source>
        <dbReference type="SAM" id="Phobius"/>
    </source>
</evidence>
<keyword evidence="5 8" id="KW-1133">Transmembrane helix</keyword>
<dbReference type="Gramene" id="PUZ47308">
    <property type="protein sequence ID" value="PUZ47308"/>
    <property type="gene ID" value="GQ55_7G154600"/>
</dbReference>
<protein>
    <submittedName>
        <fullName evidence="9">Uncharacterized protein</fullName>
    </submittedName>
</protein>
<keyword evidence="10" id="KW-1185">Reference proteome</keyword>
<evidence type="ECO:0000256" key="6">
    <source>
        <dbReference type="ARBA" id="ARBA00023136"/>
    </source>
</evidence>
<dbReference type="EMBL" id="CM009755">
    <property type="protein sequence ID" value="PUZ47308.1"/>
    <property type="molecule type" value="Genomic_DNA"/>
</dbReference>
<dbReference type="GO" id="GO:0006952">
    <property type="term" value="P:defense response"/>
    <property type="evidence" value="ECO:0007669"/>
    <property type="project" value="UniProtKB-KW"/>
</dbReference>
<evidence type="ECO:0000313" key="9">
    <source>
        <dbReference type="EMBL" id="PUZ47308.1"/>
    </source>
</evidence>
<dbReference type="AlphaFoldDB" id="A0A2T7CVE6"/>
<evidence type="ECO:0000313" key="10">
    <source>
        <dbReference type="Proteomes" id="UP000244336"/>
    </source>
</evidence>
<name>A0A2T7CVE6_9POAL</name>
<accession>A0A2T7CVE6</accession>
<feature type="transmembrane region" description="Helical" evidence="8">
    <location>
        <begin position="12"/>
        <end position="29"/>
    </location>
</feature>
<evidence type="ECO:0000256" key="1">
    <source>
        <dbReference type="ARBA" id="ARBA00004141"/>
    </source>
</evidence>
<dbReference type="GO" id="GO:0016020">
    <property type="term" value="C:membrane"/>
    <property type="evidence" value="ECO:0007669"/>
    <property type="project" value="UniProtKB-SubCell"/>
</dbReference>
<evidence type="ECO:0000256" key="3">
    <source>
        <dbReference type="ARBA" id="ARBA00022692"/>
    </source>
</evidence>
<dbReference type="Proteomes" id="UP000244336">
    <property type="component" value="Chromosome 7"/>
</dbReference>
<keyword evidence="3 8" id="KW-0812">Transmembrane</keyword>
<sequence length="84" mass="8644">MPEEASLEGTPTWIVASVCSVIVLISLVFERALDPPPRQGAGAPADGDLVRGVAEAQKEVASFVVSGYIAAAASVHSDCSCVSW</sequence>
<keyword evidence="4" id="KW-0611">Plant defense</keyword>
<evidence type="ECO:0000256" key="2">
    <source>
        <dbReference type="ARBA" id="ARBA00006574"/>
    </source>
</evidence>
<dbReference type="Pfam" id="PF03094">
    <property type="entry name" value="Mlo"/>
    <property type="match status" value="1"/>
</dbReference>
<comment type="similarity">
    <text evidence="2">Belongs to the MLO family.</text>
</comment>
<reference evidence="9 10" key="1">
    <citation type="submission" date="2018-04" db="EMBL/GenBank/DDBJ databases">
        <title>WGS assembly of Panicum hallii var. hallii HAL2.</title>
        <authorList>
            <person name="Lovell J."/>
            <person name="Jenkins J."/>
            <person name="Lowry D."/>
            <person name="Mamidi S."/>
            <person name="Sreedasyam A."/>
            <person name="Weng X."/>
            <person name="Barry K."/>
            <person name="Bonette J."/>
            <person name="Campitelli B."/>
            <person name="Daum C."/>
            <person name="Gordon S."/>
            <person name="Gould B."/>
            <person name="Lipzen A."/>
            <person name="MacQueen A."/>
            <person name="Palacio-Mejia J."/>
            <person name="Plott C."/>
            <person name="Shakirov E."/>
            <person name="Shu S."/>
            <person name="Yoshinaga Y."/>
            <person name="Zane M."/>
            <person name="Rokhsar D."/>
            <person name="Grimwood J."/>
            <person name="Schmutz J."/>
            <person name="Juenger T."/>
        </authorList>
    </citation>
    <scope>NUCLEOTIDE SEQUENCE [LARGE SCALE GENOMIC DNA]</scope>
    <source>
        <strain evidence="10">cv. HAL2</strain>
    </source>
</reference>
<organism evidence="9 10">
    <name type="scientific">Panicum hallii var. hallii</name>
    <dbReference type="NCBI Taxonomy" id="1504633"/>
    <lineage>
        <taxon>Eukaryota</taxon>
        <taxon>Viridiplantae</taxon>
        <taxon>Streptophyta</taxon>
        <taxon>Embryophyta</taxon>
        <taxon>Tracheophyta</taxon>
        <taxon>Spermatophyta</taxon>
        <taxon>Magnoliopsida</taxon>
        <taxon>Liliopsida</taxon>
        <taxon>Poales</taxon>
        <taxon>Poaceae</taxon>
        <taxon>PACMAD clade</taxon>
        <taxon>Panicoideae</taxon>
        <taxon>Panicodae</taxon>
        <taxon>Paniceae</taxon>
        <taxon>Panicinae</taxon>
        <taxon>Panicum</taxon>
        <taxon>Panicum sect. Panicum</taxon>
    </lineage>
</organism>